<name>A0A4R1R620_9FIRM</name>
<evidence type="ECO:0000313" key="2">
    <source>
        <dbReference type="Proteomes" id="UP000295718"/>
    </source>
</evidence>
<organism evidence="1 2">
    <name type="scientific">Kineothrix alysoides</name>
    <dbReference type="NCBI Taxonomy" id="1469948"/>
    <lineage>
        <taxon>Bacteria</taxon>
        <taxon>Bacillati</taxon>
        <taxon>Bacillota</taxon>
        <taxon>Clostridia</taxon>
        <taxon>Lachnospirales</taxon>
        <taxon>Lachnospiraceae</taxon>
        <taxon>Kineothrix</taxon>
    </lineage>
</organism>
<dbReference type="AlphaFoldDB" id="A0A4R1R620"/>
<evidence type="ECO:0000313" key="1">
    <source>
        <dbReference type="EMBL" id="TCL60985.1"/>
    </source>
</evidence>
<comment type="caution">
    <text evidence="1">The sequence shown here is derived from an EMBL/GenBank/DDBJ whole genome shotgun (WGS) entry which is preliminary data.</text>
</comment>
<accession>A0A4R1R620</accession>
<dbReference type="STRING" id="1469948.GCA_000732725_02687"/>
<dbReference type="EMBL" id="SLUO01000001">
    <property type="protein sequence ID" value="TCL60985.1"/>
    <property type="molecule type" value="Genomic_DNA"/>
</dbReference>
<protein>
    <submittedName>
        <fullName evidence="1">Uncharacterized protein</fullName>
    </submittedName>
</protein>
<keyword evidence="2" id="KW-1185">Reference proteome</keyword>
<reference evidence="1 2" key="1">
    <citation type="submission" date="2019-03" db="EMBL/GenBank/DDBJ databases">
        <title>Genomic Encyclopedia of Type Strains, Phase IV (KMG-IV): sequencing the most valuable type-strain genomes for metagenomic binning, comparative biology and taxonomic classification.</title>
        <authorList>
            <person name="Goeker M."/>
        </authorList>
    </citation>
    <scope>NUCLEOTIDE SEQUENCE [LARGE SCALE GENOMIC DNA]</scope>
    <source>
        <strain evidence="1 2">DSM 100556</strain>
    </source>
</reference>
<sequence>MKKILALSLMILFVVLFSGCGDKRATLIYFESYNKLENSKGSTLGGDYTFEVDNQRYQVMNGYTADQLQVLDGDEDIRYKLIMLDSDRKIIFSLITEKEYEVKAVREFTDTDGKVYILYSKWDTMIGNLFLEDLKSTHILEMDMDSFKVKKKYDFGAQVIVLTVNEGYVYTMEDGRVYRKLINETGNKECMADLGFRGIPDVAKFVSMTFITEVDGIKVIADVRDEENKHDFKNVELSDIKYTDKPMESK</sequence>
<proteinExistence type="predicted"/>
<dbReference type="Proteomes" id="UP000295718">
    <property type="component" value="Unassembled WGS sequence"/>
</dbReference>
<dbReference type="PROSITE" id="PS51257">
    <property type="entry name" value="PROKAR_LIPOPROTEIN"/>
    <property type="match status" value="1"/>
</dbReference>
<gene>
    <name evidence="1" type="ORF">EDD76_10182</name>
</gene>